<dbReference type="STRING" id="1123367.GCA_000621305_02903"/>
<gene>
    <name evidence="1" type="ORF">C666_09340</name>
</gene>
<accession>N6Z7W4</accession>
<evidence type="ECO:0008006" key="3">
    <source>
        <dbReference type="Google" id="ProtNLM"/>
    </source>
</evidence>
<dbReference type="Proteomes" id="UP000013232">
    <property type="component" value="Unassembled WGS sequence"/>
</dbReference>
<sequence>MFAAARVSRLLVLRRLPRAGRIAARLAWALALALALLGVQALAQAHLLGHATDALQDRATMSDKTGDAGQDPRGSDDDHASACLECLALIGIDMPLGGSAAVAGHAAASLRQPAAALLPSPDALLPRPRCRAPPGCPPFALLA</sequence>
<dbReference type="AlphaFoldDB" id="N6Z7W4"/>
<reference evidence="1 2" key="1">
    <citation type="submission" date="2012-09" db="EMBL/GenBank/DDBJ databases">
        <title>Draft Genome Sequences of 6 Strains from Genus Thauera.</title>
        <authorList>
            <person name="Liu B."/>
            <person name="Shapleigh J.P."/>
            <person name="Frostegard A.H."/>
        </authorList>
    </citation>
    <scope>NUCLEOTIDE SEQUENCE [LARGE SCALE GENOMIC DNA]</scope>
    <source>
        <strain evidence="2">47Lol / DSM 12138</strain>
    </source>
</reference>
<keyword evidence="2" id="KW-1185">Reference proteome</keyword>
<organism evidence="1 2">
    <name type="scientific">Thauera linaloolentis (strain DSM 12138 / JCM 21573 / CCUG 41526 / CIP 105981 / IAM 15112 / NBRC 102519 / 47Lol)</name>
    <dbReference type="NCBI Taxonomy" id="1123367"/>
    <lineage>
        <taxon>Bacteria</taxon>
        <taxon>Pseudomonadati</taxon>
        <taxon>Pseudomonadota</taxon>
        <taxon>Betaproteobacteria</taxon>
        <taxon>Rhodocyclales</taxon>
        <taxon>Zoogloeaceae</taxon>
        <taxon>Thauera</taxon>
    </lineage>
</organism>
<dbReference type="RefSeq" id="WP_004337448.1">
    <property type="nucleotide sequence ID" value="NZ_AMXE01000028.1"/>
</dbReference>
<proteinExistence type="predicted"/>
<comment type="caution">
    <text evidence="1">The sequence shown here is derived from an EMBL/GenBank/DDBJ whole genome shotgun (WGS) entry which is preliminary data.</text>
</comment>
<evidence type="ECO:0000313" key="2">
    <source>
        <dbReference type="Proteomes" id="UP000013232"/>
    </source>
</evidence>
<evidence type="ECO:0000313" key="1">
    <source>
        <dbReference type="EMBL" id="ENO88254.1"/>
    </source>
</evidence>
<dbReference type="EMBL" id="AMXE01000028">
    <property type="protein sequence ID" value="ENO88254.1"/>
    <property type="molecule type" value="Genomic_DNA"/>
</dbReference>
<name>N6Z7W4_THAL4</name>
<protein>
    <recommendedName>
        <fullName evidence="3">DUF2946 domain-containing protein</fullName>
    </recommendedName>
</protein>